<dbReference type="Pfam" id="PF13513">
    <property type="entry name" value="HEAT_EZ"/>
    <property type="match status" value="1"/>
</dbReference>
<dbReference type="InterPro" id="IPR000225">
    <property type="entry name" value="Armadillo"/>
</dbReference>
<keyword evidence="4" id="KW-1185">Reference proteome</keyword>
<organism evidence="3 4">
    <name type="scientific">Chlorella ohadii</name>
    <dbReference type="NCBI Taxonomy" id="2649997"/>
    <lineage>
        <taxon>Eukaryota</taxon>
        <taxon>Viridiplantae</taxon>
        <taxon>Chlorophyta</taxon>
        <taxon>core chlorophytes</taxon>
        <taxon>Trebouxiophyceae</taxon>
        <taxon>Chlorellales</taxon>
        <taxon>Chlorellaceae</taxon>
        <taxon>Chlorella clade</taxon>
        <taxon>Chlorella</taxon>
    </lineage>
</organism>
<evidence type="ECO:0000256" key="1">
    <source>
        <dbReference type="ARBA" id="ARBA00022786"/>
    </source>
</evidence>
<comment type="caution">
    <text evidence="3">The sequence shown here is derived from an EMBL/GenBank/DDBJ whole genome shotgun (WGS) entry which is preliminary data.</text>
</comment>
<reference evidence="3" key="1">
    <citation type="submission" date="2020-11" db="EMBL/GenBank/DDBJ databases">
        <title>Chlorella ohadii genome sequencing and assembly.</title>
        <authorList>
            <person name="Murik O."/>
            <person name="Treves H."/>
            <person name="Kedem I."/>
            <person name="Shotland Y."/>
            <person name="Kaplan A."/>
        </authorList>
    </citation>
    <scope>NUCLEOTIDE SEQUENCE</scope>
    <source>
        <strain evidence="3">1</strain>
    </source>
</reference>
<dbReference type="PANTHER" id="PTHR23315:SF7">
    <property type="entry name" value="U-BOX DOMAIN-CONTAINING PROTEIN 4"/>
    <property type="match status" value="1"/>
</dbReference>
<dbReference type="AlphaFoldDB" id="A0AAD5DTV8"/>
<dbReference type="Gene3D" id="1.25.10.10">
    <property type="entry name" value="Leucine-rich Repeat Variant"/>
    <property type="match status" value="2"/>
</dbReference>
<sequence length="273" mass="28385">MGGPLDELPLSAAQALASLVHDHEANEARLVACGGMEALLRALRPGSASARVREAALEALGKPRRAEHKLRMLPAGGVPLLVAALRPPGTPRTPYVASVTLHNLSITGQEAKRAIAAAGALPLLVGLLQPAGGQVGGVEDELALDTRESAADALCTLAYANMDNCDAIMRIPEALPALVAMLRHPSQALRGAAVQALYNLCGHPACPFGLVEAGCTITDLRGLVESPIPDVRLAANQLVRPLASAEMVYGLAYASERRAAQQVGGRAGREAWF</sequence>
<keyword evidence="1" id="KW-0833">Ubl conjugation pathway</keyword>
<dbReference type="SMART" id="SM00185">
    <property type="entry name" value="ARM"/>
    <property type="match status" value="4"/>
</dbReference>
<accession>A0AAD5DTV8</accession>
<feature type="repeat" description="ARM" evidence="2">
    <location>
        <begin position="76"/>
        <end position="119"/>
    </location>
</feature>
<proteinExistence type="predicted"/>
<dbReference type="SUPFAM" id="SSF48371">
    <property type="entry name" value="ARM repeat"/>
    <property type="match status" value="1"/>
</dbReference>
<dbReference type="PANTHER" id="PTHR23315">
    <property type="entry name" value="U BOX DOMAIN-CONTAINING"/>
    <property type="match status" value="1"/>
</dbReference>
<gene>
    <name evidence="3" type="ORF">COHA_003934</name>
</gene>
<name>A0AAD5DTV8_9CHLO</name>
<dbReference type="InterPro" id="IPR011989">
    <property type="entry name" value="ARM-like"/>
</dbReference>
<dbReference type="PROSITE" id="PS50176">
    <property type="entry name" value="ARM_REPEAT"/>
    <property type="match status" value="1"/>
</dbReference>
<dbReference type="EMBL" id="JADXDR010000053">
    <property type="protein sequence ID" value="KAI7842293.1"/>
    <property type="molecule type" value="Genomic_DNA"/>
</dbReference>
<evidence type="ECO:0000313" key="4">
    <source>
        <dbReference type="Proteomes" id="UP001205105"/>
    </source>
</evidence>
<protein>
    <submittedName>
        <fullName evidence="3">Uncharacterized protein</fullName>
    </submittedName>
</protein>
<dbReference type="Proteomes" id="UP001205105">
    <property type="component" value="Unassembled WGS sequence"/>
</dbReference>
<evidence type="ECO:0000313" key="3">
    <source>
        <dbReference type="EMBL" id="KAI7842293.1"/>
    </source>
</evidence>
<dbReference type="InterPro" id="IPR016024">
    <property type="entry name" value="ARM-type_fold"/>
</dbReference>
<evidence type="ECO:0000256" key="2">
    <source>
        <dbReference type="PROSITE-ProRule" id="PRU00259"/>
    </source>
</evidence>